<evidence type="ECO:0000313" key="1">
    <source>
        <dbReference type="EMBL" id="GFU46329.1"/>
    </source>
</evidence>
<dbReference type="EMBL" id="BMAW01086162">
    <property type="protein sequence ID" value="GFU46329.1"/>
    <property type="molecule type" value="Genomic_DNA"/>
</dbReference>
<accession>A0A8X6UV43</accession>
<keyword evidence="2" id="KW-1185">Reference proteome</keyword>
<comment type="caution">
    <text evidence="1">The sequence shown here is derived from an EMBL/GenBank/DDBJ whole genome shotgun (WGS) entry which is preliminary data.</text>
</comment>
<proteinExistence type="predicted"/>
<gene>
    <name evidence="1" type="ORF">NPIL_207541</name>
</gene>
<dbReference type="AlphaFoldDB" id="A0A8X6UV43"/>
<sequence>MVRHRVLVVGEERSLTSHIHMCMFLNLVRKYISLHTKQFVSILIAEYDDEVSQSGGSLLSNNSPGILRDFPYTNSTEEQLIFSLKNARRTRRIAETASVPFLVAW</sequence>
<organism evidence="1 2">
    <name type="scientific">Nephila pilipes</name>
    <name type="common">Giant wood spider</name>
    <name type="synonym">Nephila maculata</name>
    <dbReference type="NCBI Taxonomy" id="299642"/>
    <lineage>
        <taxon>Eukaryota</taxon>
        <taxon>Metazoa</taxon>
        <taxon>Ecdysozoa</taxon>
        <taxon>Arthropoda</taxon>
        <taxon>Chelicerata</taxon>
        <taxon>Arachnida</taxon>
        <taxon>Araneae</taxon>
        <taxon>Araneomorphae</taxon>
        <taxon>Entelegynae</taxon>
        <taxon>Araneoidea</taxon>
        <taxon>Nephilidae</taxon>
        <taxon>Nephila</taxon>
    </lineage>
</organism>
<reference evidence="1" key="1">
    <citation type="submission" date="2020-08" db="EMBL/GenBank/DDBJ databases">
        <title>Multicomponent nature underlies the extraordinary mechanical properties of spider dragline silk.</title>
        <authorList>
            <person name="Kono N."/>
            <person name="Nakamura H."/>
            <person name="Mori M."/>
            <person name="Yoshida Y."/>
            <person name="Ohtoshi R."/>
            <person name="Malay A.D."/>
            <person name="Moran D.A.P."/>
            <person name="Tomita M."/>
            <person name="Numata K."/>
            <person name="Arakawa K."/>
        </authorList>
    </citation>
    <scope>NUCLEOTIDE SEQUENCE</scope>
</reference>
<name>A0A8X6UV43_NEPPI</name>
<evidence type="ECO:0000313" key="2">
    <source>
        <dbReference type="Proteomes" id="UP000887013"/>
    </source>
</evidence>
<dbReference type="Proteomes" id="UP000887013">
    <property type="component" value="Unassembled WGS sequence"/>
</dbReference>
<protein>
    <submittedName>
        <fullName evidence="1">Uncharacterized protein</fullName>
    </submittedName>
</protein>